<proteinExistence type="predicted"/>
<evidence type="ECO:0000313" key="2">
    <source>
        <dbReference type="EMBL" id="KAK6742095.1"/>
    </source>
</evidence>
<dbReference type="Proteomes" id="UP001303046">
    <property type="component" value="Unassembled WGS sequence"/>
</dbReference>
<evidence type="ECO:0000259" key="1">
    <source>
        <dbReference type="Pfam" id="PF17339"/>
    </source>
</evidence>
<protein>
    <recommendedName>
        <fullName evidence="1">PH-15 domain-containing protein</fullName>
    </recommendedName>
</protein>
<gene>
    <name evidence="2" type="primary">Necator_chrIII.g10529</name>
    <name evidence="2" type="ORF">RB195_009764</name>
</gene>
<keyword evidence="3" id="KW-1185">Reference proteome</keyword>
<feature type="domain" description="PH-15" evidence="1">
    <location>
        <begin position="12"/>
        <end position="118"/>
    </location>
</feature>
<dbReference type="EMBL" id="JAVFWL010000003">
    <property type="protein sequence ID" value="KAK6742095.1"/>
    <property type="molecule type" value="Genomic_DNA"/>
</dbReference>
<dbReference type="InterPro" id="IPR040443">
    <property type="entry name" value="PH_15"/>
</dbReference>
<sequence length="299" mass="33314">MLCFKRYFNEPLPKQDIFCRQPGTMCGYIEKGISMSKWEKRLAIITPQGDLIIYKYFLLDICPGEPLMGKIYELDKLKNMQIERFETGEITVRIQTKEGKKVRLRLTGNEAAAWAAKLINIRGPTSGHHSHPHANFMDGMNSTPRNSVLPSNPDISMTVSKTSRSASNHSKFSYSVTLHDGTGSTDDGVVATEESGEDALLSGDVPSIIDSARFDDPERARGGKVHGDVSEVIHSIMTTSSNTSSNRKMIRKQVDELIKKHIKEEEARKETELSPLAKKDAAFARPMNVGAMNHMETNT</sequence>
<reference evidence="2 3" key="1">
    <citation type="submission" date="2023-08" db="EMBL/GenBank/DDBJ databases">
        <title>A Necator americanus chromosomal reference genome.</title>
        <authorList>
            <person name="Ilik V."/>
            <person name="Petrzelkova K.J."/>
            <person name="Pardy F."/>
            <person name="Fuh T."/>
            <person name="Niatou-Singa F.S."/>
            <person name="Gouil Q."/>
            <person name="Baker L."/>
            <person name="Ritchie M.E."/>
            <person name="Jex A.R."/>
            <person name="Gazzola D."/>
            <person name="Li H."/>
            <person name="Toshio Fujiwara R."/>
            <person name="Zhan B."/>
            <person name="Aroian R.V."/>
            <person name="Pafco B."/>
            <person name="Schwarz E.M."/>
        </authorList>
    </citation>
    <scope>NUCLEOTIDE SEQUENCE [LARGE SCALE GENOMIC DNA]</scope>
    <source>
        <strain evidence="2 3">Aroian</strain>
        <tissue evidence="2">Whole animal</tissue>
    </source>
</reference>
<comment type="caution">
    <text evidence="2">The sequence shown here is derived from an EMBL/GenBank/DDBJ whole genome shotgun (WGS) entry which is preliminary data.</text>
</comment>
<name>A0ABR1CX91_NECAM</name>
<dbReference type="Pfam" id="PF17339">
    <property type="entry name" value="PH_15"/>
    <property type="match status" value="1"/>
</dbReference>
<evidence type="ECO:0000313" key="3">
    <source>
        <dbReference type="Proteomes" id="UP001303046"/>
    </source>
</evidence>
<organism evidence="2 3">
    <name type="scientific">Necator americanus</name>
    <name type="common">Human hookworm</name>
    <dbReference type="NCBI Taxonomy" id="51031"/>
    <lineage>
        <taxon>Eukaryota</taxon>
        <taxon>Metazoa</taxon>
        <taxon>Ecdysozoa</taxon>
        <taxon>Nematoda</taxon>
        <taxon>Chromadorea</taxon>
        <taxon>Rhabditida</taxon>
        <taxon>Rhabditina</taxon>
        <taxon>Rhabditomorpha</taxon>
        <taxon>Strongyloidea</taxon>
        <taxon>Ancylostomatidae</taxon>
        <taxon>Bunostominae</taxon>
        <taxon>Necator</taxon>
    </lineage>
</organism>
<accession>A0ABR1CX91</accession>